<reference evidence="3" key="1">
    <citation type="journal article" date="2017" name="bioRxiv">
        <title>Comparative analysis of the genomes of Stylophora pistillata and Acropora digitifera provides evidence for extensive differences between species of corals.</title>
        <authorList>
            <person name="Voolstra C.R."/>
            <person name="Li Y."/>
            <person name="Liew Y.J."/>
            <person name="Baumgarten S."/>
            <person name="Zoccola D."/>
            <person name="Flot J.-F."/>
            <person name="Tambutte S."/>
            <person name="Allemand D."/>
            <person name="Aranda M."/>
        </authorList>
    </citation>
    <scope>NUCLEOTIDE SEQUENCE [LARGE SCALE GENOMIC DNA]</scope>
</reference>
<dbReference type="Pfam" id="PF20231">
    <property type="entry name" value="DUF6589"/>
    <property type="match status" value="1"/>
</dbReference>
<name>A0A2B4SSD3_STYPI</name>
<dbReference type="Proteomes" id="UP000225706">
    <property type="component" value="Unassembled WGS sequence"/>
</dbReference>
<dbReference type="EMBL" id="LSMT01000035">
    <property type="protein sequence ID" value="PFX31498.1"/>
    <property type="molecule type" value="Genomic_DNA"/>
</dbReference>
<organism evidence="2 3">
    <name type="scientific">Stylophora pistillata</name>
    <name type="common">Smooth cauliflower coral</name>
    <dbReference type="NCBI Taxonomy" id="50429"/>
    <lineage>
        <taxon>Eukaryota</taxon>
        <taxon>Metazoa</taxon>
        <taxon>Cnidaria</taxon>
        <taxon>Anthozoa</taxon>
        <taxon>Hexacorallia</taxon>
        <taxon>Scleractinia</taxon>
        <taxon>Astrocoeniina</taxon>
        <taxon>Pocilloporidae</taxon>
        <taxon>Stylophora</taxon>
    </lineage>
</organism>
<evidence type="ECO:0000313" key="3">
    <source>
        <dbReference type="Proteomes" id="UP000225706"/>
    </source>
</evidence>
<protein>
    <recommendedName>
        <fullName evidence="1">DUF6589 domain-containing protein</fullName>
    </recommendedName>
</protein>
<gene>
    <name evidence="2" type="ORF">AWC38_SpisGene3745</name>
</gene>
<feature type="domain" description="DUF6589" evidence="1">
    <location>
        <begin position="416"/>
        <end position="527"/>
    </location>
</feature>
<evidence type="ECO:0000313" key="2">
    <source>
        <dbReference type="EMBL" id="PFX31498.1"/>
    </source>
</evidence>
<evidence type="ECO:0000259" key="1">
    <source>
        <dbReference type="Pfam" id="PF20231"/>
    </source>
</evidence>
<proteinExistence type="predicted"/>
<keyword evidence="3" id="KW-1185">Reference proteome</keyword>
<dbReference type="InterPro" id="IPR046496">
    <property type="entry name" value="DUF6589"/>
</dbReference>
<accession>A0A2B4SSD3</accession>
<dbReference type="AlphaFoldDB" id="A0A2B4SSD3"/>
<comment type="caution">
    <text evidence="2">The sequence shown here is derived from an EMBL/GenBank/DDBJ whole genome shotgun (WGS) entry which is preliminary data.</text>
</comment>
<sequence>METPKKVVEAADRCFICATVVPKKHKLYIFGKSSIDFCEIINSALNVNVQNYSASDQLFICRAQCYQRLTKFKRAIDNLNKAKVELEEVFKVNVHRTKRLRCQEEEGEDIEKEMDGQLGQSASGKVVKVLNFSTDATTFTSSPGVSPFVSSDNQHCAWKFPSPNQSGGELLKCTFMNTIAHSHKVVTSTPRKSPRNCEGNGETSCVKLSISYPSKNVNKSLHGGYQLIGKALVHGIPSRVACAVMNCQPVRKHILEKTLGSLRREVLGLCSKKNPSLLRKSNKDGLTEFDLKRVCEEWKVRAPLFYSFLMISATNKRTKASSWFGSVAVAGSVLLKQRSEKMDATSSVLGIMLKTKSIEASISRLNKLKLTNSNSNILKKLDTLGKDHDARLTKTKQRITKENSILMDAKEKCDSMANSHSTHAACSASCQKEVDAARKETPLGLIFKNENVNEDMVEILKQFHSYLPQTDDQGVDGQFFSGDQLTVERAVNVIASVANGFTSKDRLEGINMQLGDWHAAVKLLSSVGLRVFALLLLVVSTSEGRHINGREKAVEAEVGIKTFTWDDVEDYYPEIH</sequence>
<dbReference type="OrthoDB" id="5989504at2759"/>